<evidence type="ECO:0000313" key="2">
    <source>
        <dbReference type="Proteomes" id="UP000217790"/>
    </source>
</evidence>
<dbReference type="InParanoid" id="A0A2H3CPW9"/>
<dbReference type="EMBL" id="KZ293706">
    <property type="protein sequence ID" value="PBK83434.1"/>
    <property type="molecule type" value="Genomic_DNA"/>
</dbReference>
<name>A0A2H3CPW9_ARMGA</name>
<dbReference type="AlphaFoldDB" id="A0A2H3CPW9"/>
<keyword evidence="2" id="KW-1185">Reference proteome</keyword>
<dbReference type="OMA" id="RADKICA"/>
<evidence type="ECO:0008006" key="3">
    <source>
        <dbReference type="Google" id="ProtNLM"/>
    </source>
</evidence>
<accession>A0A2H3CPW9</accession>
<dbReference type="Proteomes" id="UP000217790">
    <property type="component" value="Unassembled WGS sequence"/>
</dbReference>
<proteinExistence type="predicted"/>
<protein>
    <recommendedName>
        <fullName evidence="3">Protein kinase domain-containing protein</fullName>
    </recommendedName>
</protein>
<dbReference type="SUPFAM" id="SSF56112">
    <property type="entry name" value="Protein kinase-like (PK-like)"/>
    <property type="match status" value="1"/>
</dbReference>
<sequence>MLFAQSLRYLTDLTFQLTSTRRKSRGIKRLLKTKNVSDAIKSYQERVCAIKGDFLIRTAIDSRFVISDIKNGLKTNTDALASAIETSQRHTVSDIDKNTGRICEEIGTWGVLQSQKADKLSADVQTLKERGSYKGFVRDILPGDIYLGELLPSSDGLGPPGDTAAFSDYHADVDNVPKIVRVYQRLNEKDVMKQFYIDVERLISLKHQNIAQIFGVCRSPDFPAIILHGTTRDTIRNHHTSLTAIQLLRFYTQLFTDLELTSDYLEGFTTSIPRVGPML</sequence>
<dbReference type="InterPro" id="IPR011009">
    <property type="entry name" value="Kinase-like_dom_sf"/>
</dbReference>
<organism evidence="1 2">
    <name type="scientific">Armillaria gallica</name>
    <name type="common">Bulbous honey fungus</name>
    <name type="synonym">Armillaria bulbosa</name>
    <dbReference type="NCBI Taxonomy" id="47427"/>
    <lineage>
        <taxon>Eukaryota</taxon>
        <taxon>Fungi</taxon>
        <taxon>Dikarya</taxon>
        <taxon>Basidiomycota</taxon>
        <taxon>Agaricomycotina</taxon>
        <taxon>Agaricomycetes</taxon>
        <taxon>Agaricomycetidae</taxon>
        <taxon>Agaricales</taxon>
        <taxon>Marasmiineae</taxon>
        <taxon>Physalacriaceae</taxon>
        <taxon>Armillaria</taxon>
    </lineage>
</organism>
<evidence type="ECO:0000313" key="1">
    <source>
        <dbReference type="EMBL" id="PBK83434.1"/>
    </source>
</evidence>
<gene>
    <name evidence="1" type="ORF">ARMGADRAFT_669555</name>
</gene>
<reference evidence="2" key="1">
    <citation type="journal article" date="2017" name="Nat. Ecol. Evol.">
        <title>Genome expansion and lineage-specific genetic innovations in the forest pathogenic fungi Armillaria.</title>
        <authorList>
            <person name="Sipos G."/>
            <person name="Prasanna A.N."/>
            <person name="Walter M.C."/>
            <person name="O'Connor E."/>
            <person name="Balint B."/>
            <person name="Krizsan K."/>
            <person name="Kiss B."/>
            <person name="Hess J."/>
            <person name="Varga T."/>
            <person name="Slot J."/>
            <person name="Riley R."/>
            <person name="Boka B."/>
            <person name="Rigling D."/>
            <person name="Barry K."/>
            <person name="Lee J."/>
            <person name="Mihaltcheva S."/>
            <person name="LaButti K."/>
            <person name="Lipzen A."/>
            <person name="Waldron R."/>
            <person name="Moloney N.M."/>
            <person name="Sperisen C."/>
            <person name="Kredics L."/>
            <person name="Vagvoelgyi C."/>
            <person name="Patrignani A."/>
            <person name="Fitzpatrick D."/>
            <person name="Nagy I."/>
            <person name="Doyle S."/>
            <person name="Anderson J.B."/>
            <person name="Grigoriev I.V."/>
            <person name="Gueldener U."/>
            <person name="Muensterkoetter M."/>
            <person name="Nagy L.G."/>
        </authorList>
    </citation>
    <scope>NUCLEOTIDE SEQUENCE [LARGE SCALE GENOMIC DNA]</scope>
    <source>
        <strain evidence="2">Ar21-2</strain>
    </source>
</reference>